<sequence>MTFKSVNIELKRLYMNICEPEAQNYFGKKGIKWQYIVERAAWWWGYWERMVQIKIALRKMLGRALVSFEELQTTLAEIESIINSRPLTYVYDEPNEPFPLTSAKFLTGRRLTALPN</sequence>
<proteinExistence type="predicted"/>
<dbReference type="PANTHER" id="PTHR47331">
    <property type="entry name" value="PHD-TYPE DOMAIN-CONTAINING PROTEIN"/>
    <property type="match status" value="1"/>
</dbReference>
<protein>
    <recommendedName>
        <fullName evidence="3">Integrase catalytic domain-containing protein</fullName>
    </recommendedName>
</protein>
<dbReference type="Gene3D" id="3.30.420.10">
    <property type="entry name" value="Ribonuclease H-like superfamily/Ribonuclease H"/>
    <property type="match status" value="1"/>
</dbReference>
<dbReference type="GO" id="GO:0003676">
    <property type="term" value="F:nucleic acid binding"/>
    <property type="evidence" value="ECO:0007669"/>
    <property type="project" value="InterPro"/>
</dbReference>
<comment type="caution">
    <text evidence="1">The sequence shown here is derived from an EMBL/GenBank/DDBJ whole genome shotgun (WGS) entry which is preliminary data.</text>
</comment>
<dbReference type="OrthoDB" id="6431154at2759"/>
<name>A0A4Y2KGP2_ARAVE</name>
<dbReference type="EMBL" id="BGPR01004632">
    <property type="protein sequence ID" value="GBN01611.1"/>
    <property type="molecule type" value="Genomic_DNA"/>
</dbReference>
<accession>A0A4Y2KGP2</accession>
<evidence type="ECO:0008006" key="3">
    <source>
        <dbReference type="Google" id="ProtNLM"/>
    </source>
</evidence>
<evidence type="ECO:0000313" key="2">
    <source>
        <dbReference type="Proteomes" id="UP000499080"/>
    </source>
</evidence>
<dbReference type="Proteomes" id="UP000499080">
    <property type="component" value="Unassembled WGS sequence"/>
</dbReference>
<evidence type="ECO:0000313" key="1">
    <source>
        <dbReference type="EMBL" id="GBN01611.1"/>
    </source>
</evidence>
<keyword evidence="2" id="KW-1185">Reference proteome</keyword>
<dbReference type="InterPro" id="IPR036397">
    <property type="entry name" value="RNaseH_sf"/>
</dbReference>
<reference evidence="1 2" key="1">
    <citation type="journal article" date="2019" name="Sci. Rep.">
        <title>Orb-weaving spider Araneus ventricosus genome elucidates the spidroin gene catalogue.</title>
        <authorList>
            <person name="Kono N."/>
            <person name="Nakamura H."/>
            <person name="Ohtoshi R."/>
            <person name="Moran D.A.P."/>
            <person name="Shinohara A."/>
            <person name="Yoshida Y."/>
            <person name="Fujiwara M."/>
            <person name="Mori M."/>
            <person name="Tomita M."/>
            <person name="Arakawa K."/>
        </authorList>
    </citation>
    <scope>NUCLEOTIDE SEQUENCE [LARGE SCALE GENOMIC DNA]</scope>
</reference>
<organism evidence="1 2">
    <name type="scientific">Araneus ventricosus</name>
    <name type="common">Orbweaver spider</name>
    <name type="synonym">Epeira ventricosa</name>
    <dbReference type="NCBI Taxonomy" id="182803"/>
    <lineage>
        <taxon>Eukaryota</taxon>
        <taxon>Metazoa</taxon>
        <taxon>Ecdysozoa</taxon>
        <taxon>Arthropoda</taxon>
        <taxon>Chelicerata</taxon>
        <taxon>Arachnida</taxon>
        <taxon>Araneae</taxon>
        <taxon>Araneomorphae</taxon>
        <taxon>Entelegynae</taxon>
        <taxon>Araneoidea</taxon>
        <taxon>Araneidae</taxon>
        <taxon>Araneus</taxon>
    </lineage>
</organism>
<dbReference type="AlphaFoldDB" id="A0A4Y2KGP2"/>
<gene>
    <name evidence="1" type="ORF">AVEN_265913_1</name>
</gene>